<evidence type="ECO:0000259" key="4">
    <source>
        <dbReference type="PROSITE" id="PS50075"/>
    </source>
</evidence>
<dbReference type="RefSeq" id="WP_345722468.1">
    <property type="nucleotide sequence ID" value="NZ_BAABRU010000008.1"/>
</dbReference>
<dbReference type="InterPro" id="IPR016035">
    <property type="entry name" value="Acyl_Trfase/lysoPLipase"/>
</dbReference>
<proteinExistence type="predicted"/>
<evidence type="ECO:0000256" key="3">
    <source>
        <dbReference type="ARBA" id="ARBA00022679"/>
    </source>
</evidence>
<dbReference type="Pfam" id="PF02801">
    <property type="entry name" value="Ketoacyl-synt_C"/>
    <property type="match status" value="1"/>
</dbReference>
<dbReference type="InterPro" id="IPR001227">
    <property type="entry name" value="Ac_transferase_dom_sf"/>
</dbReference>
<dbReference type="SMART" id="SM00823">
    <property type="entry name" value="PKS_PP"/>
    <property type="match status" value="1"/>
</dbReference>
<dbReference type="PANTHER" id="PTHR43775:SF51">
    <property type="entry name" value="INACTIVE PHENOLPHTHIOCEROL SYNTHESIS POLYKETIDE SYNTHASE TYPE I PKS1-RELATED"/>
    <property type="match status" value="1"/>
</dbReference>
<dbReference type="InterPro" id="IPR029058">
    <property type="entry name" value="AB_hydrolase_fold"/>
</dbReference>
<dbReference type="SUPFAM" id="SSF47336">
    <property type="entry name" value="ACP-like"/>
    <property type="match status" value="1"/>
</dbReference>
<dbReference type="InterPro" id="IPR020806">
    <property type="entry name" value="PKS_PP-bd"/>
</dbReference>
<dbReference type="PANTHER" id="PTHR43775">
    <property type="entry name" value="FATTY ACID SYNTHASE"/>
    <property type="match status" value="1"/>
</dbReference>
<dbReference type="InterPro" id="IPR014030">
    <property type="entry name" value="Ketoacyl_synth_N"/>
</dbReference>
<dbReference type="Gene3D" id="1.10.1200.10">
    <property type="entry name" value="ACP-like"/>
    <property type="match status" value="1"/>
</dbReference>
<evidence type="ECO:0000313" key="6">
    <source>
        <dbReference type="EMBL" id="GAA5528851.1"/>
    </source>
</evidence>
<dbReference type="InterPro" id="IPR009081">
    <property type="entry name" value="PP-bd_ACP"/>
</dbReference>
<evidence type="ECO:0000259" key="5">
    <source>
        <dbReference type="PROSITE" id="PS52004"/>
    </source>
</evidence>
<accession>A0ABP9X3C4</accession>
<evidence type="ECO:0000256" key="1">
    <source>
        <dbReference type="ARBA" id="ARBA00022450"/>
    </source>
</evidence>
<dbReference type="Gene3D" id="3.40.366.10">
    <property type="entry name" value="Malonyl-Coenzyme A Acyl Carrier Protein, domain 2"/>
    <property type="match status" value="1"/>
</dbReference>
<sequence>MSYDETDGNFDIAVVGLAGRWAGAADPDRFWQQLCAGAEGISFFDDEQLLAAGVTPEQLAHPRYVKAGSVLEGIELFDAAFFGYSPREAELLDPQQRIFLECAWQALEHAGYNASTYPGLIGVFAGSSLNTYLLRNLASQQGRGTIPDLFQLIMGNDKDFLPTRVSYKLNLRGPSFSVQSACSTSLVATHLACQSLLGYQCDIALAGGISITVPQHQGYLAQEGGILAPDGHCRTFDAQAQGTLNGNGAGIVVLKRLDDALADGDSIYAVIKGSAVNNDGALKIGYTAPSIDGQAAVIQAAQAVAEVDPATISYIEAHGTATALGDPIEVAALTKAFRQQTDKTQFCMLGSVKSNFGHLDTAAGVTSLIKTVLALHHNKIPASLHFQTPNPQLELESSPFYVNTELSDWPSDQPIRRAGVSSFGIGGTNAHIVLEEAPALEATEETDAWQMLVISGRNRATLNAATKNLAEHLEANPQLALADVAYTLQVGRQAFHHRRVLLCRSLDEASQILRQRDKRMISGQVSAATPAVVFMFPGGGVQYPSMGQELYQTQPTFRAAVEHCLGMLKPETSANLRQLVYSENAKVDEQQLATMLYSLLAIFISEYALAQLWLAWGIQPVALIGHSLGEYTAAHLAGSISLEAALRLVELRGRLMDQLEDGAMINIALAEAEVLPLLGEQLSLAAVNGPEHSVVAGSITAIQTLELELERREIKYRRLPIRVAAHSSLLKPIVAEFAAFAQTINMQPATIPYISNVTGGWMRHEQWSNPNYWTEHLQSTVRFSAGMSQLLQNPAHLFLEVGPGQTLTTLTRAQANFGAERVVAQSMRHPQDQQTDTQCLLNAVGRLWLAGVAIDWAKLSEIKRRRVALPTYPFERKRYWVEQFINTETQGPSLLEAAQGGYSLPETSEQTEVSAGYERPNLTSEYVAPSNNLEHMITALWGAVLGVPLIGIHDNFFELGGDSLLALQVATHLTEKVHTTIGVRSLFEAPTIAELAQLVQAQTADQAGELSSLVRLQPQGQAAPFFCIHPMSGMANVYAALAQLLGTQRPFYGVQAFGLEYPEMPLDDIKVMAQRYLSDIRQVQPQGPYLLGGWSMGGSIAFEIASQLVAQGETVGLLALIDTPAKLTGTSPATLTDLELLIAMLGVDANILGIDDPKAAASEAVWNELLSIIKQHLGLPESYTLQRLRHLVSTFRTHSQAVWSYQPVKYPNDLLILRAADLAGEHDDQLNEAYRMADLGWSQFVTGQIQVQTIPGTHNTLLNEPSLPILASQLAVALHNVAANPSLTTSHHEGSNEIAIMD</sequence>
<keyword evidence="1" id="KW-0596">Phosphopantetheine</keyword>
<dbReference type="SUPFAM" id="SSF53901">
    <property type="entry name" value="Thiolase-like"/>
    <property type="match status" value="1"/>
</dbReference>
<keyword evidence="2" id="KW-0597">Phosphoprotein</keyword>
<dbReference type="SUPFAM" id="SSF55048">
    <property type="entry name" value="Probable ACP-binding domain of malonyl-CoA ACP transacylase"/>
    <property type="match status" value="1"/>
</dbReference>
<dbReference type="InterPro" id="IPR016039">
    <property type="entry name" value="Thiolase-like"/>
</dbReference>
<dbReference type="InterPro" id="IPR020841">
    <property type="entry name" value="PKS_Beta-ketoAc_synthase_dom"/>
</dbReference>
<keyword evidence="7" id="KW-1185">Reference proteome</keyword>
<dbReference type="InterPro" id="IPR016036">
    <property type="entry name" value="Malonyl_transacylase_ACP-bd"/>
</dbReference>
<dbReference type="Gene3D" id="3.30.70.250">
    <property type="entry name" value="Malonyl-CoA ACP transacylase, ACP-binding"/>
    <property type="match status" value="1"/>
</dbReference>
<dbReference type="SUPFAM" id="SSF53474">
    <property type="entry name" value="alpha/beta-Hydrolases"/>
    <property type="match status" value="1"/>
</dbReference>
<dbReference type="CDD" id="cd00833">
    <property type="entry name" value="PKS"/>
    <property type="match status" value="1"/>
</dbReference>
<dbReference type="SMART" id="SM00827">
    <property type="entry name" value="PKS_AT"/>
    <property type="match status" value="1"/>
</dbReference>
<dbReference type="InterPro" id="IPR006162">
    <property type="entry name" value="Ppantetheine_attach_site"/>
</dbReference>
<feature type="domain" description="Ketosynthase family 3 (KS3)" evidence="5">
    <location>
        <begin position="9"/>
        <end position="436"/>
    </location>
</feature>
<dbReference type="PROSITE" id="PS52004">
    <property type="entry name" value="KS3_2"/>
    <property type="match status" value="1"/>
</dbReference>
<dbReference type="Proteomes" id="UP001428290">
    <property type="component" value="Unassembled WGS sequence"/>
</dbReference>
<evidence type="ECO:0008006" key="8">
    <source>
        <dbReference type="Google" id="ProtNLM"/>
    </source>
</evidence>
<name>A0ABP9X3C4_9CHLR</name>
<dbReference type="EMBL" id="BAABRU010000008">
    <property type="protein sequence ID" value="GAA5528851.1"/>
    <property type="molecule type" value="Genomic_DNA"/>
</dbReference>
<dbReference type="InterPro" id="IPR014043">
    <property type="entry name" value="Acyl_transferase_dom"/>
</dbReference>
<protein>
    <recommendedName>
        <fullName evidence="8">Polyketide synthase</fullName>
    </recommendedName>
</protein>
<dbReference type="SUPFAM" id="SSF52151">
    <property type="entry name" value="FabD/lysophospholipase-like"/>
    <property type="match status" value="1"/>
</dbReference>
<dbReference type="PROSITE" id="PS50075">
    <property type="entry name" value="CARRIER"/>
    <property type="match status" value="1"/>
</dbReference>
<dbReference type="Gene3D" id="3.40.50.1820">
    <property type="entry name" value="alpha/beta hydrolase"/>
    <property type="match status" value="1"/>
</dbReference>
<dbReference type="Gene3D" id="3.30.70.3290">
    <property type="match status" value="1"/>
</dbReference>
<dbReference type="Pfam" id="PF00109">
    <property type="entry name" value="ketoacyl-synt"/>
    <property type="match status" value="1"/>
</dbReference>
<reference evidence="6 7" key="1">
    <citation type="submission" date="2024-02" db="EMBL/GenBank/DDBJ databases">
        <title>Herpetosiphon gulosus NBRC 112829.</title>
        <authorList>
            <person name="Ichikawa N."/>
            <person name="Katano-Makiyama Y."/>
            <person name="Hidaka K."/>
        </authorList>
    </citation>
    <scope>NUCLEOTIDE SEQUENCE [LARGE SCALE GENOMIC DNA]</scope>
    <source>
        <strain evidence="6 7">NBRC 112829</strain>
    </source>
</reference>
<dbReference type="PROSITE" id="PS00012">
    <property type="entry name" value="PHOSPHOPANTETHEINE"/>
    <property type="match status" value="1"/>
</dbReference>
<dbReference type="InterPro" id="IPR001031">
    <property type="entry name" value="Thioesterase"/>
</dbReference>
<comment type="caution">
    <text evidence="6">The sequence shown here is derived from an EMBL/GenBank/DDBJ whole genome shotgun (WGS) entry which is preliminary data.</text>
</comment>
<dbReference type="Pfam" id="PF00975">
    <property type="entry name" value="Thioesterase"/>
    <property type="match status" value="1"/>
</dbReference>
<dbReference type="Pfam" id="PF00698">
    <property type="entry name" value="Acyl_transf_1"/>
    <property type="match status" value="1"/>
</dbReference>
<dbReference type="InterPro" id="IPR050091">
    <property type="entry name" value="PKS_NRPS_Biosynth_Enz"/>
</dbReference>
<evidence type="ECO:0000313" key="7">
    <source>
        <dbReference type="Proteomes" id="UP001428290"/>
    </source>
</evidence>
<dbReference type="InterPro" id="IPR014031">
    <property type="entry name" value="Ketoacyl_synth_C"/>
</dbReference>
<dbReference type="Pfam" id="PF22621">
    <property type="entry name" value="CurL-like_PKS_C"/>
    <property type="match status" value="1"/>
</dbReference>
<dbReference type="SMART" id="SM00825">
    <property type="entry name" value="PKS_KS"/>
    <property type="match status" value="1"/>
</dbReference>
<keyword evidence="3" id="KW-0808">Transferase</keyword>
<dbReference type="Gene3D" id="3.40.47.10">
    <property type="match status" value="1"/>
</dbReference>
<feature type="domain" description="Carrier" evidence="4">
    <location>
        <begin position="928"/>
        <end position="1003"/>
    </location>
</feature>
<dbReference type="InterPro" id="IPR036736">
    <property type="entry name" value="ACP-like_sf"/>
</dbReference>
<evidence type="ECO:0000256" key="2">
    <source>
        <dbReference type="ARBA" id="ARBA00022553"/>
    </source>
</evidence>
<gene>
    <name evidence="6" type="ORF">Hgul01_02654</name>
</gene>
<dbReference type="Pfam" id="PF00550">
    <property type="entry name" value="PP-binding"/>
    <property type="match status" value="1"/>
</dbReference>
<organism evidence="6 7">
    <name type="scientific">Herpetosiphon gulosus</name>
    <dbReference type="NCBI Taxonomy" id="1973496"/>
    <lineage>
        <taxon>Bacteria</taxon>
        <taxon>Bacillati</taxon>
        <taxon>Chloroflexota</taxon>
        <taxon>Chloroflexia</taxon>
        <taxon>Herpetosiphonales</taxon>
        <taxon>Herpetosiphonaceae</taxon>
        <taxon>Herpetosiphon</taxon>
    </lineage>
</organism>